<reference evidence="2" key="1">
    <citation type="submission" date="2021-01" db="EMBL/GenBank/DDBJ databases">
        <title>Whole genome shotgun sequence of Sinosporangium siamense NBRC 109515.</title>
        <authorList>
            <person name="Komaki H."/>
            <person name="Tamura T."/>
        </authorList>
    </citation>
    <scope>NUCLEOTIDE SEQUENCE</scope>
    <source>
        <strain evidence="2">NBRC 109515</strain>
    </source>
</reference>
<evidence type="ECO:0000259" key="1">
    <source>
        <dbReference type="Pfam" id="PF13358"/>
    </source>
</evidence>
<dbReference type="Pfam" id="PF13358">
    <property type="entry name" value="DDE_3"/>
    <property type="match status" value="1"/>
</dbReference>
<gene>
    <name evidence="2" type="ORF">Ssi02_39270</name>
</gene>
<dbReference type="InterPro" id="IPR038717">
    <property type="entry name" value="Tc1-like_DDE_dom"/>
</dbReference>
<proteinExistence type="predicted"/>
<sequence>MDEKSQIQTLDCSQPVLPMIPGMPERRTHDYVRNGITSLFAAFNVVGGTVIGDLYCRAAEIRTLLIAIDKTVPADLDIRLICDDYGTHKTPAAKARLSRHPRFRVHFTPTRSSWINQVERGSASCVLHKHLARERGRDLSDPCGLDHVGPRWGLVVSSGVTDWNAVKWNMPVAATSLAGSPPMGGTLEQLVCAWPVRVCVPSGTKQRVSATFAYRRTRLQVWRTSRVARVAQVEPSPAWVRGPVEPSNPAWPWRLVRRADEGDGLQGRCSR</sequence>
<comment type="caution">
    <text evidence="2">The sequence shown here is derived from an EMBL/GenBank/DDBJ whole genome shotgun (WGS) entry which is preliminary data.</text>
</comment>
<feature type="domain" description="Tc1-like transposase DDE" evidence="1">
    <location>
        <begin position="2"/>
        <end position="120"/>
    </location>
</feature>
<dbReference type="RefSeq" id="WP_239129071.1">
    <property type="nucleotide sequence ID" value="NZ_BOOW01000026.1"/>
</dbReference>
<evidence type="ECO:0000313" key="3">
    <source>
        <dbReference type="Proteomes" id="UP000606172"/>
    </source>
</evidence>
<accession>A0A919RGY9</accession>
<dbReference type="EMBL" id="BOOW01000026">
    <property type="protein sequence ID" value="GII93696.1"/>
    <property type="molecule type" value="Genomic_DNA"/>
</dbReference>
<dbReference type="Proteomes" id="UP000606172">
    <property type="component" value="Unassembled WGS sequence"/>
</dbReference>
<evidence type="ECO:0000313" key="2">
    <source>
        <dbReference type="EMBL" id="GII93696.1"/>
    </source>
</evidence>
<organism evidence="2 3">
    <name type="scientific">Sinosporangium siamense</name>
    <dbReference type="NCBI Taxonomy" id="1367973"/>
    <lineage>
        <taxon>Bacteria</taxon>
        <taxon>Bacillati</taxon>
        <taxon>Actinomycetota</taxon>
        <taxon>Actinomycetes</taxon>
        <taxon>Streptosporangiales</taxon>
        <taxon>Streptosporangiaceae</taxon>
        <taxon>Sinosporangium</taxon>
    </lineage>
</organism>
<protein>
    <recommendedName>
        <fullName evidence="1">Tc1-like transposase DDE domain-containing protein</fullName>
    </recommendedName>
</protein>
<name>A0A919RGY9_9ACTN</name>
<dbReference type="AlphaFoldDB" id="A0A919RGY9"/>
<keyword evidence="3" id="KW-1185">Reference proteome</keyword>